<evidence type="ECO:0000313" key="20">
    <source>
        <dbReference type="Proteomes" id="UP000015354"/>
    </source>
</evidence>
<keyword evidence="12 18" id="KW-0472">Membrane</keyword>
<feature type="transmembrane region" description="Helical" evidence="18">
    <location>
        <begin position="509"/>
        <end position="526"/>
    </location>
</feature>
<evidence type="ECO:0000256" key="11">
    <source>
        <dbReference type="ARBA" id="ARBA00023098"/>
    </source>
</evidence>
<name>S9VBR6_9TRYP</name>
<evidence type="ECO:0000256" key="10">
    <source>
        <dbReference type="ARBA" id="ARBA00023011"/>
    </source>
</evidence>
<proteinExistence type="inferred from homology"/>
<protein>
    <recommendedName>
        <fullName evidence="15">Delta(24(24(1)))-sterol reductase</fullName>
        <ecNumber evidence="15">1.3.1.71</ecNumber>
    </recommendedName>
</protein>
<dbReference type="EC" id="1.3.1.71" evidence="15"/>
<comment type="catalytic activity">
    <reaction evidence="16">
        <text>ergosterol + NADP(+) = ergosta-5,7,22,24(28)-tetraen-3beta-ol + NADPH + H(+)</text>
        <dbReference type="Rhea" id="RHEA:18501"/>
        <dbReference type="ChEBI" id="CHEBI:15378"/>
        <dbReference type="ChEBI" id="CHEBI:16933"/>
        <dbReference type="ChEBI" id="CHEBI:18249"/>
        <dbReference type="ChEBI" id="CHEBI:57783"/>
        <dbReference type="ChEBI" id="CHEBI:58349"/>
        <dbReference type="EC" id="1.3.1.71"/>
    </reaction>
    <physiologicalReaction direction="right-to-left" evidence="16">
        <dbReference type="Rhea" id="RHEA:18503"/>
    </physiologicalReaction>
</comment>
<feature type="region of interest" description="Disordered" evidence="17">
    <location>
        <begin position="63"/>
        <end position="100"/>
    </location>
</feature>
<feature type="transmembrane region" description="Helical" evidence="18">
    <location>
        <begin position="233"/>
        <end position="254"/>
    </location>
</feature>
<evidence type="ECO:0000256" key="17">
    <source>
        <dbReference type="SAM" id="MobiDB-lite"/>
    </source>
</evidence>
<dbReference type="PANTHER" id="PTHR21257">
    <property type="entry name" value="DELTA(14)-STEROL REDUCTASE"/>
    <property type="match status" value="1"/>
</dbReference>
<dbReference type="Proteomes" id="UP000015354">
    <property type="component" value="Unassembled WGS sequence"/>
</dbReference>
<evidence type="ECO:0000256" key="1">
    <source>
        <dbReference type="ARBA" id="ARBA00004477"/>
    </source>
</evidence>
<feature type="transmembrane region" description="Helical" evidence="18">
    <location>
        <begin position="20"/>
        <end position="47"/>
    </location>
</feature>
<dbReference type="GO" id="GO:0006696">
    <property type="term" value="P:ergosterol biosynthetic process"/>
    <property type="evidence" value="ECO:0007669"/>
    <property type="project" value="TreeGrafter"/>
</dbReference>
<evidence type="ECO:0000256" key="4">
    <source>
        <dbReference type="ARBA" id="ARBA00022692"/>
    </source>
</evidence>
<evidence type="ECO:0000256" key="15">
    <source>
        <dbReference type="ARBA" id="ARBA00038892"/>
    </source>
</evidence>
<dbReference type="GO" id="GO:0005789">
    <property type="term" value="C:endoplasmic reticulum membrane"/>
    <property type="evidence" value="ECO:0007669"/>
    <property type="project" value="UniProtKB-SubCell"/>
</dbReference>
<dbReference type="GO" id="GO:0000246">
    <property type="term" value="F:Delta24(24-1) sterol reductase activity"/>
    <property type="evidence" value="ECO:0007669"/>
    <property type="project" value="UniProtKB-EC"/>
</dbReference>
<evidence type="ECO:0000256" key="9">
    <source>
        <dbReference type="ARBA" id="ARBA00023002"/>
    </source>
</evidence>
<keyword evidence="4 18" id="KW-0812">Transmembrane</keyword>
<keyword evidence="14" id="KW-0753">Steroid metabolism</keyword>
<feature type="compositionally biased region" description="Low complexity" evidence="17">
    <location>
        <begin position="84"/>
        <end position="93"/>
    </location>
</feature>
<comment type="subcellular location">
    <subcellularLocation>
        <location evidence="1">Endoplasmic reticulum membrane</location>
        <topology evidence="1">Multi-pass membrane protein</topology>
    </subcellularLocation>
</comment>
<evidence type="ECO:0000256" key="18">
    <source>
        <dbReference type="SAM" id="Phobius"/>
    </source>
</evidence>
<evidence type="ECO:0000256" key="12">
    <source>
        <dbReference type="ARBA" id="ARBA00023136"/>
    </source>
</evidence>
<gene>
    <name evidence="19" type="ORF">STCU_08970</name>
</gene>
<dbReference type="FunFam" id="1.20.120.1630:FF:000003">
    <property type="entry name" value="C-24(28) sterol reductase"/>
    <property type="match status" value="1"/>
</dbReference>
<dbReference type="Pfam" id="PF01222">
    <property type="entry name" value="ERG4_ERG24"/>
    <property type="match status" value="1"/>
</dbReference>
<evidence type="ECO:0000256" key="7">
    <source>
        <dbReference type="ARBA" id="ARBA00022955"/>
    </source>
</evidence>
<sequence length="560" mass="64618">MNNAHWCHNCLHTAPSKAQVLTLLFLLPALSNVFLTIFLLVFFFLLYHNYIFRSFPKLHQTPSQFKRMPPKRSTSRGRSRSRSKPSSPAASPKAARKPDMTAEEAYHIDIPCRFTPEKDPWRGDNEFNGPWGALGIMIFSHVIIYYFFVCLSLFEGTLIYPGHAMLKGEPMSQVFLGYLGKHASLTCKSLFTFWAFLLLEYVLTLVCPAIYVKGLPLPSENGARLTYKCNAVSAWYAVLVIAGVLHYTGVYPLQTLRHEFGHYVTAATVTADAIAVAVYIVGLRRPIRMTGNFIYDFFLGSGLNFGLPGNVDVKMFMECRNSWVLLMLLTLSCAAEQYQELGRITVNMGFMVFAHLLYVNAVQKGEECIITTWDIYYEKFGWMLAYWNTCGVPFLYCMQSIYIQTVLKDKEHPKWVIGIMVVALLACYYVWDTINSQKNRFRMYRSGVPMSIIKRATFPQLPWRFIEHPRTIKSAKGELFVDGFYRYGRKIHYTVDVAMALLWGSSCGFQSYIPFFYASFFITHLVDRERRDEMRCKDKYGKLWDEYVELVPYKFIPGIY</sequence>
<keyword evidence="3" id="KW-0444">Lipid biosynthesis</keyword>
<keyword evidence="8 18" id="KW-1133">Transmembrane helix</keyword>
<evidence type="ECO:0000256" key="5">
    <source>
        <dbReference type="ARBA" id="ARBA00022824"/>
    </source>
</evidence>
<keyword evidence="6" id="KW-0521">NADP</keyword>
<evidence type="ECO:0000256" key="13">
    <source>
        <dbReference type="ARBA" id="ARBA00023166"/>
    </source>
</evidence>
<dbReference type="Gene3D" id="1.20.120.1630">
    <property type="match status" value="1"/>
</dbReference>
<dbReference type="OrthoDB" id="5326588at2759"/>
<feature type="transmembrane region" description="Helical" evidence="18">
    <location>
        <begin position="131"/>
        <end position="154"/>
    </location>
</feature>
<feature type="transmembrane region" description="Helical" evidence="18">
    <location>
        <begin position="415"/>
        <end position="431"/>
    </location>
</feature>
<comment type="caution">
    <text evidence="19">The sequence shown here is derived from an EMBL/GenBank/DDBJ whole genome shotgun (WGS) entry which is preliminary data.</text>
</comment>
<keyword evidence="11" id="KW-0443">Lipid metabolism</keyword>
<keyword evidence="7" id="KW-0752">Steroid biosynthesis</keyword>
<feature type="transmembrane region" description="Helical" evidence="18">
    <location>
        <begin position="260"/>
        <end position="281"/>
    </location>
</feature>
<comment type="similarity">
    <text evidence="2">Belongs to the ERG4/ERG24 family.</text>
</comment>
<keyword evidence="9" id="KW-0560">Oxidoreductase</keyword>
<reference evidence="19 20" key="1">
    <citation type="journal article" date="2013" name="PLoS ONE">
        <title>Predicting the Proteins of Angomonas deanei, Strigomonas culicis and Their Respective Endosymbionts Reveals New Aspects of the Trypanosomatidae Family.</title>
        <authorList>
            <person name="Motta M.C."/>
            <person name="Martins A.C."/>
            <person name="de Souza S.S."/>
            <person name="Catta-Preta C.M."/>
            <person name="Silva R."/>
            <person name="Klein C.C."/>
            <person name="de Almeida L.G."/>
            <person name="de Lima Cunha O."/>
            <person name="Ciapina L.P."/>
            <person name="Brocchi M."/>
            <person name="Colabardini A.C."/>
            <person name="de Araujo Lima B."/>
            <person name="Machado C.R."/>
            <person name="de Almeida Soares C.M."/>
            <person name="Probst C.M."/>
            <person name="de Menezes C.B."/>
            <person name="Thompson C.E."/>
            <person name="Bartholomeu D.C."/>
            <person name="Gradia D.F."/>
            <person name="Pavoni D.P."/>
            <person name="Grisard E.C."/>
            <person name="Fantinatti-Garboggini F."/>
            <person name="Marchini F.K."/>
            <person name="Rodrigues-Luiz G.F."/>
            <person name="Wagner G."/>
            <person name="Goldman G.H."/>
            <person name="Fietto J.L."/>
            <person name="Elias M.C."/>
            <person name="Goldman M.H."/>
            <person name="Sagot M.F."/>
            <person name="Pereira M."/>
            <person name="Stoco P.H."/>
            <person name="de Mendonca-Neto R.P."/>
            <person name="Teixeira S.M."/>
            <person name="Maciel T.E."/>
            <person name="de Oliveira Mendes T.A."/>
            <person name="Urmenyi T.P."/>
            <person name="de Souza W."/>
            <person name="Schenkman S."/>
            <person name="de Vasconcelos A.T."/>
        </authorList>
    </citation>
    <scope>NUCLEOTIDE SEQUENCE [LARGE SCALE GENOMIC DNA]</scope>
</reference>
<feature type="transmembrane region" description="Helical" evidence="18">
    <location>
        <begin position="383"/>
        <end position="403"/>
    </location>
</feature>
<evidence type="ECO:0000256" key="3">
    <source>
        <dbReference type="ARBA" id="ARBA00022516"/>
    </source>
</evidence>
<evidence type="ECO:0000256" key="6">
    <source>
        <dbReference type="ARBA" id="ARBA00022857"/>
    </source>
</evidence>
<keyword evidence="20" id="KW-1185">Reference proteome</keyword>
<feature type="transmembrane region" description="Helical" evidence="18">
    <location>
        <begin position="191"/>
        <end position="212"/>
    </location>
</feature>
<evidence type="ECO:0000256" key="16">
    <source>
        <dbReference type="ARBA" id="ARBA00048918"/>
    </source>
</evidence>
<dbReference type="InterPro" id="IPR001171">
    <property type="entry name" value="ERG24_DHCR-like"/>
</dbReference>
<evidence type="ECO:0000313" key="19">
    <source>
        <dbReference type="EMBL" id="EPY20500.1"/>
    </source>
</evidence>
<dbReference type="EMBL" id="ATMH01008970">
    <property type="protein sequence ID" value="EPY20500.1"/>
    <property type="molecule type" value="Genomic_DNA"/>
</dbReference>
<keyword evidence="10" id="KW-0756">Sterol biosynthesis</keyword>
<dbReference type="PANTHER" id="PTHR21257:SF31">
    <property type="entry name" value="DELTA(24(24(1)))-STEROL REDUCTASE ERG4"/>
    <property type="match status" value="1"/>
</dbReference>
<organism evidence="19 20">
    <name type="scientific">Strigomonas culicis</name>
    <dbReference type="NCBI Taxonomy" id="28005"/>
    <lineage>
        <taxon>Eukaryota</taxon>
        <taxon>Discoba</taxon>
        <taxon>Euglenozoa</taxon>
        <taxon>Kinetoplastea</taxon>
        <taxon>Metakinetoplastina</taxon>
        <taxon>Trypanosomatida</taxon>
        <taxon>Trypanosomatidae</taxon>
        <taxon>Strigomonadinae</taxon>
        <taxon>Strigomonas</taxon>
    </lineage>
</organism>
<keyword evidence="13" id="KW-1207">Sterol metabolism</keyword>
<keyword evidence="5" id="KW-0256">Endoplasmic reticulum</keyword>
<evidence type="ECO:0000256" key="2">
    <source>
        <dbReference type="ARBA" id="ARBA00005402"/>
    </source>
</evidence>
<feature type="compositionally biased region" description="Basic residues" evidence="17">
    <location>
        <begin position="68"/>
        <end position="83"/>
    </location>
</feature>
<accession>S9VBR6</accession>
<dbReference type="AlphaFoldDB" id="S9VBR6"/>
<evidence type="ECO:0000256" key="14">
    <source>
        <dbReference type="ARBA" id="ARBA00023221"/>
    </source>
</evidence>
<evidence type="ECO:0000256" key="8">
    <source>
        <dbReference type="ARBA" id="ARBA00022989"/>
    </source>
</evidence>